<reference evidence="3" key="1">
    <citation type="journal article" date="2019" name="Int. J. Syst. Evol. Microbiol.">
        <title>The Global Catalogue of Microorganisms (GCM) 10K type strain sequencing project: providing services to taxonomists for standard genome sequencing and annotation.</title>
        <authorList>
            <consortium name="The Broad Institute Genomics Platform"/>
            <consortium name="The Broad Institute Genome Sequencing Center for Infectious Disease"/>
            <person name="Wu L."/>
            <person name="Ma J."/>
        </authorList>
    </citation>
    <scope>NUCLEOTIDE SEQUENCE [LARGE SCALE GENOMIC DNA]</scope>
    <source>
        <strain evidence="3">KACC 14249</strain>
    </source>
</reference>
<evidence type="ECO:0000313" key="2">
    <source>
        <dbReference type="EMBL" id="MFC6008679.1"/>
    </source>
</evidence>
<feature type="region of interest" description="Disordered" evidence="1">
    <location>
        <begin position="46"/>
        <end position="66"/>
    </location>
</feature>
<proteinExistence type="predicted"/>
<comment type="caution">
    <text evidence="2">The sequence shown here is derived from an EMBL/GenBank/DDBJ whole genome shotgun (WGS) entry which is preliminary data.</text>
</comment>
<dbReference type="EMBL" id="JBHSRD010000006">
    <property type="protein sequence ID" value="MFC6008679.1"/>
    <property type="molecule type" value="Genomic_DNA"/>
</dbReference>
<evidence type="ECO:0000256" key="1">
    <source>
        <dbReference type="SAM" id="MobiDB-lite"/>
    </source>
</evidence>
<accession>A0ABW1JIN5</accession>
<gene>
    <name evidence="2" type="ORF">ACFQDO_16205</name>
</gene>
<keyword evidence="3" id="KW-1185">Reference proteome</keyword>
<organism evidence="2 3">
    <name type="scientific">Angustibacter luteus</name>
    <dbReference type="NCBI Taxonomy" id="658456"/>
    <lineage>
        <taxon>Bacteria</taxon>
        <taxon>Bacillati</taxon>
        <taxon>Actinomycetota</taxon>
        <taxon>Actinomycetes</taxon>
        <taxon>Kineosporiales</taxon>
        <taxon>Kineosporiaceae</taxon>
    </lineage>
</organism>
<protein>
    <recommendedName>
        <fullName evidence="4">GATA-type domain-containing protein</fullName>
    </recommendedName>
</protein>
<name>A0ABW1JIN5_9ACTN</name>
<dbReference type="RefSeq" id="WP_345714626.1">
    <property type="nucleotide sequence ID" value="NZ_BAABFP010000002.1"/>
</dbReference>
<evidence type="ECO:0008006" key="4">
    <source>
        <dbReference type="Google" id="ProtNLM"/>
    </source>
</evidence>
<dbReference type="Proteomes" id="UP001596189">
    <property type="component" value="Unassembled WGS sequence"/>
</dbReference>
<evidence type="ECO:0000313" key="3">
    <source>
        <dbReference type="Proteomes" id="UP001596189"/>
    </source>
</evidence>
<sequence>MSPTPHPGPLAQEPCQSRCHWLPVEQTTRLPRLACTGCGSQWDRSQAWTPRDLDGSIPPGVQDLRG</sequence>